<evidence type="ECO:0000313" key="2">
    <source>
        <dbReference type="Proteomes" id="UP000578352"/>
    </source>
</evidence>
<protein>
    <submittedName>
        <fullName evidence="1">Uncharacterized protein</fullName>
    </submittedName>
</protein>
<accession>A0A853CY82</accession>
<dbReference type="EMBL" id="JACCFL010000001">
    <property type="protein sequence ID" value="NYJ24291.1"/>
    <property type="molecule type" value="Genomic_DNA"/>
</dbReference>
<organism evidence="1 2">
    <name type="scientific">Leifsonia shinshuensis</name>
    <dbReference type="NCBI Taxonomy" id="150026"/>
    <lineage>
        <taxon>Bacteria</taxon>
        <taxon>Bacillati</taxon>
        <taxon>Actinomycetota</taxon>
        <taxon>Actinomycetes</taxon>
        <taxon>Micrococcales</taxon>
        <taxon>Microbacteriaceae</taxon>
        <taxon>Leifsonia</taxon>
    </lineage>
</organism>
<proteinExistence type="predicted"/>
<evidence type="ECO:0000313" key="1">
    <source>
        <dbReference type="EMBL" id="NYJ24291.1"/>
    </source>
</evidence>
<comment type="caution">
    <text evidence="1">The sequence shown here is derived from an EMBL/GenBank/DDBJ whole genome shotgun (WGS) entry which is preliminary data.</text>
</comment>
<dbReference type="Proteomes" id="UP000578352">
    <property type="component" value="Unassembled WGS sequence"/>
</dbReference>
<gene>
    <name evidence="1" type="ORF">HNR13_002578</name>
</gene>
<reference evidence="1 2" key="1">
    <citation type="submission" date="2020-07" db="EMBL/GenBank/DDBJ databases">
        <title>Sequencing the genomes of 1000 actinobacteria strains.</title>
        <authorList>
            <person name="Klenk H.-P."/>
        </authorList>
    </citation>
    <scope>NUCLEOTIDE SEQUENCE [LARGE SCALE GENOMIC DNA]</scope>
    <source>
        <strain evidence="1 2">DSM 15165</strain>
    </source>
</reference>
<dbReference type="RefSeq" id="WP_246312758.1">
    <property type="nucleotide sequence ID" value="NZ_BAABEH010000001.1"/>
</dbReference>
<dbReference type="AlphaFoldDB" id="A0A853CY82"/>
<sequence>MWKRDRPRSRPLRDPREAMPGLGVGVQVYVVEQEPPSSDDWPGEPTGVIIASGDRSLRHVSLPNDGFTTWVVAFSEPQLRRDGSGPYETAVIPSALLVAAEPAEA</sequence>
<name>A0A853CY82_9MICO</name>